<protein>
    <recommendedName>
        <fullName evidence="1">PD-(D/E)XK nuclease-like domain-containing protein</fullName>
    </recommendedName>
</protein>
<gene>
    <name evidence="2" type="ORF">DM02DRAFT_199125</name>
</gene>
<organism evidence="2 3">
    <name type="scientific">Periconia macrospinosa</name>
    <dbReference type="NCBI Taxonomy" id="97972"/>
    <lineage>
        <taxon>Eukaryota</taxon>
        <taxon>Fungi</taxon>
        <taxon>Dikarya</taxon>
        <taxon>Ascomycota</taxon>
        <taxon>Pezizomycotina</taxon>
        <taxon>Dothideomycetes</taxon>
        <taxon>Pleosporomycetidae</taxon>
        <taxon>Pleosporales</taxon>
        <taxon>Massarineae</taxon>
        <taxon>Periconiaceae</taxon>
        <taxon>Periconia</taxon>
    </lineage>
</organism>
<evidence type="ECO:0000313" key="2">
    <source>
        <dbReference type="EMBL" id="PVH94222.1"/>
    </source>
</evidence>
<dbReference type="EMBL" id="KZ805545">
    <property type="protein sequence ID" value="PVH94222.1"/>
    <property type="molecule type" value="Genomic_DNA"/>
</dbReference>
<sequence>MKVVYSTLRLALKGCPLLKVESVQTQTINPDLLPVTPKNYRIQRKADYAFSFHRNAPHVSDIYDKLYLAGLGDRISQTMDANTKRLALFSGIEVKQENGGKDEALAQLAIWLAAGLENVRRLGELGQKRQYLAEELRPTVGWTVIGHDWHMYIAYRANQNGRDTLVSASI</sequence>
<proteinExistence type="predicted"/>
<dbReference type="InterPro" id="IPR046797">
    <property type="entry name" value="PDDEXK_12"/>
</dbReference>
<dbReference type="Proteomes" id="UP000244855">
    <property type="component" value="Unassembled WGS sequence"/>
</dbReference>
<reference evidence="2 3" key="1">
    <citation type="journal article" date="2018" name="Sci. Rep.">
        <title>Comparative genomics provides insights into the lifestyle and reveals functional heterogeneity of dark septate endophytic fungi.</title>
        <authorList>
            <person name="Knapp D.G."/>
            <person name="Nemeth J.B."/>
            <person name="Barry K."/>
            <person name="Hainaut M."/>
            <person name="Henrissat B."/>
            <person name="Johnson J."/>
            <person name="Kuo A."/>
            <person name="Lim J.H.P."/>
            <person name="Lipzen A."/>
            <person name="Nolan M."/>
            <person name="Ohm R.A."/>
            <person name="Tamas L."/>
            <person name="Grigoriev I.V."/>
            <person name="Spatafora J.W."/>
            <person name="Nagy L.G."/>
            <person name="Kovacs G.M."/>
        </authorList>
    </citation>
    <scope>NUCLEOTIDE SEQUENCE [LARGE SCALE GENOMIC DNA]</scope>
    <source>
        <strain evidence="2 3">DSE2036</strain>
    </source>
</reference>
<feature type="domain" description="PD-(D/E)XK nuclease-like" evidence="1">
    <location>
        <begin position="2"/>
        <end position="159"/>
    </location>
</feature>
<dbReference type="Pfam" id="PF20516">
    <property type="entry name" value="PDDEXK_12"/>
    <property type="match status" value="1"/>
</dbReference>
<keyword evidence="3" id="KW-1185">Reference proteome</keyword>
<dbReference type="STRING" id="97972.A0A2V1D850"/>
<evidence type="ECO:0000313" key="3">
    <source>
        <dbReference type="Proteomes" id="UP000244855"/>
    </source>
</evidence>
<name>A0A2V1D850_9PLEO</name>
<dbReference type="AlphaFoldDB" id="A0A2V1D850"/>
<accession>A0A2V1D850</accession>
<dbReference type="OrthoDB" id="3708681at2759"/>
<evidence type="ECO:0000259" key="1">
    <source>
        <dbReference type="Pfam" id="PF20516"/>
    </source>
</evidence>